<name>A0A7S0BAU9_9DINO</name>
<dbReference type="AlphaFoldDB" id="A0A7S0BAU9"/>
<reference evidence="1" key="1">
    <citation type="submission" date="2021-01" db="EMBL/GenBank/DDBJ databases">
        <authorList>
            <person name="Corre E."/>
            <person name="Pelletier E."/>
            <person name="Niang G."/>
            <person name="Scheremetjew M."/>
            <person name="Finn R."/>
            <person name="Kale V."/>
            <person name="Holt S."/>
            <person name="Cochrane G."/>
            <person name="Meng A."/>
            <person name="Brown T."/>
            <person name="Cohen L."/>
        </authorList>
    </citation>
    <scope>NUCLEOTIDE SEQUENCE</scope>
    <source>
        <strain evidence="1">Pbaha01</strain>
    </source>
</reference>
<evidence type="ECO:0000313" key="1">
    <source>
        <dbReference type="EMBL" id="CAD8387578.1"/>
    </source>
</evidence>
<protein>
    <submittedName>
        <fullName evidence="1">Uncharacterized protein</fullName>
    </submittedName>
</protein>
<sequence>MAKEAARHRIAEVVESANEFRNPMVLVPALSFLTFSLEDVEKVHEGLAEAGSLKFFDSRHDVLAYQKEGGTVLFFSYECLAWGKVGPDAEQLAAMRQSVVEVASLYQLSLDSIFVWLDCLSVPQANRAARQAAISSICLYAAVSDFMIIACPNSVHASTLEKADSESIKRRFWCRLEQVVFGCLQGTGKMHLHRGRELEVLPDGWMDSICCVYESNTSCCRQRHAGFSGCDRETAVTPLLTFFSDVYWRATTSGQATEKDLYAWDLICRHRHRMFPKTFRFTSSAGEQQEEQEEERVLFGSFAQDIERLLPASRPAARQPWGIA</sequence>
<proteinExistence type="predicted"/>
<organism evidence="1">
    <name type="scientific">Pyrodinium bahamense</name>
    <dbReference type="NCBI Taxonomy" id="73915"/>
    <lineage>
        <taxon>Eukaryota</taxon>
        <taxon>Sar</taxon>
        <taxon>Alveolata</taxon>
        <taxon>Dinophyceae</taxon>
        <taxon>Gonyaulacales</taxon>
        <taxon>Pyrocystaceae</taxon>
        <taxon>Pyrodinium</taxon>
    </lineage>
</organism>
<accession>A0A7S0BAU9</accession>
<dbReference type="EMBL" id="HBEG01051452">
    <property type="protein sequence ID" value="CAD8387578.1"/>
    <property type="molecule type" value="Transcribed_RNA"/>
</dbReference>
<gene>
    <name evidence="1" type="ORF">PBAH0796_LOCUS31266</name>
</gene>